<name>A0A0F7VN24_STRLW</name>
<proteinExistence type="predicted"/>
<evidence type="ECO:0000313" key="1">
    <source>
        <dbReference type="EMBL" id="CQR59608.1"/>
    </source>
</evidence>
<sequence length="591" mass="65752">MPATVIEDPLGIAAVFSDGTNVSLTVNVRAGGKTYSTRNPVLARDMLSGLADLVHPHGDVDATRTLNEYTSAIRALTNGLADLGFTGGAAELTRAHLAEHWLRGEHRAAVESLSRRMLARMDDLYGLLQPDVREMVDGRQFQVARRSRTESALVPYTEGEWARLTEVCEKAVKDSYSAFRSARSAAEGGEDPLTGGWSEANVYWAYLRWGPLEAKPYADWSPGHFSGLPEGQFPYRKVAVSARLFPDASTVLAYRLLLGVYTGIVPDGLDDLGLGDVDWAGESTILLSYIKRRTAEESRTLTRRATRLLEQWLDHSSLTRKFAPTNMRDALWVRYVPRGRVTWVTTVPHEEKMKRWIAAHGLLADGGKPLRVHLHRIRTTYDSMRDRRAWAGSRRGTLDPNRSPQVEADHYLGAGTPEQRALVDDIIVEAQHDMLRKAEPPMVLTTEDTAALVREYPERVAGLGLDDAALAELVNGERDVFSAACGDHLSGLHGPKGKPCPARPWVCLLCPLALFTPRHLPNLMRLRAFFARQWDQMPSVEFMRNFGPYDQRVAEILTPGVYFPSPMLLEAAAQVADADDELPLRPEETTR</sequence>
<evidence type="ECO:0000313" key="2">
    <source>
        <dbReference type="Proteomes" id="UP000035016"/>
    </source>
</evidence>
<dbReference type="Proteomes" id="UP000035016">
    <property type="component" value="Chromosome Chromosome"/>
</dbReference>
<organism evidence="1 2">
    <name type="scientific">Streptomyces leeuwenhoekii</name>
    <dbReference type="NCBI Taxonomy" id="1437453"/>
    <lineage>
        <taxon>Bacteria</taxon>
        <taxon>Bacillati</taxon>
        <taxon>Actinomycetota</taxon>
        <taxon>Actinomycetes</taxon>
        <taxon>Kitasatosporales</taxon>
        <taxon>Streptomycetaceae</taxon>
        <taxon>Streptomyces</taxon>
    </lineage>
</organism>
<dbReference type="EMBL" id="LN831790">
    <property type="protein sequence ID" value="CQR59608.1"/>
    <property type="molecule type" value="Genomic_DNA"/>
</dbReference>
<dbReference type="KEGG" id="sle:sle_01460"/>
<reference evidence="1 2" key="1">
    <citation type="submission" date="2015-02" db="EMBL/GenBank/DDBJ databases">
        <authorList>
            <person name="Gomez-Escribano P.J."/>
        </authorList>
    </citation>
    <scope>NUCLEOTIDE SEQUENCE [LARGE SCALE GENOMIC DNA]</scope>
    <source>
        <strain evidence="2">C34 (DSM 42122 / NRRL B-24963)</strain>
    </source>
</reference>
<dbReference type="AlphaFoldDB" id="A0A0F7VN24"/>
<protein>
    <submittedName>
        <fullName evidence="1">Uncharacterized protein</fullName>
    </submittedName>
</protein>
<gene>
    <name evidence="1" type="primary">sle_01460</name>
</gene>
<accession>A0A0F7VN24</accession>
<dbReference type="RefSeq" id="WP_029381472.1">
    <property type="nucleotide sequence ID" value="NZ_AZSD01000044.1"/>
</dbReference>